<feature type="non-terminal residue" evidence="1">
    <location>
        <position position="177"/>
    </location>
</feature>
<protein>
    <submittedName>
        <fullName evidence="1">Uncharacterized protein</fullName>
    </submittedName>
</protein>
<proteinExistence type="predicted"/>
<dbReference type="AlphaFoldDB" id="A0AA38UD29"/>
<dbReference type="EMBL" id="MU806610">
    <property type="protein sequence ID" value="KAJ3833927.1"/>
    <property type="molecule type" value="Genomic_DNA"/>
</dbReference>
<evidence type="ECO:0000313" key="1">
    <source>
        <dbReference type="EMBL" id="KAJ3833927.1"/>
    </source>
</evidence>
<evidence type="ECO:0000313" key="2">
    <source>
        <dbReference type="Proteomes" id="UP001163846"/>
    </source>
</evidence>
<name>A0AA38UD29_9AGAR</name>
<accession>A0AA38UD29</accession>
<keyword evidence="2" id="KW-1185">Reference proteome</keyword>
<organism evidence="1 2">
    <name type="scientific">Lentinula raphanica</name>
    <dbReference type="NCBI Taxonomy" id="153919"/>
    <lineage>
        <taxon>Eukaryota</taxon>
        <taxon>Fungi</taxon>
        <taxon>Dikarya</taxon>
        <taxon>Basidiomycota</taxon>
        <taxon>Agaricomycotina</taxon>
        <taxon>Agaricomycetes</taxon>
        <taxon>Agaricomycetidae</taxon>
        <taxon>Agaricales</taxon>
        <taxon>Marasmiineae</taxon>
        <taxon>Omphalotaceae</taxon>
        <taxon>Lentinula</taxon>
    </lineage>
</organism>
<dbReference type="Proteomes" id="UP001163846">
    <property type="component" value="Unassembled WGS sequence"/>
</dbReference>
<reference evidence="1" key="1">
    <citation type="submission" date="2022-08" db="EMBL/GenBank/DDBJ databases">
        <authorList>
            <consortium name="DOE Joint Genome Institute"/>
            <person name="Min B."/>
            <person name="Riley R."/>
            <person name="Sierra-Patev S."/>
            <person name="Naranjo-Ortiz M."/>
            <person name="Looney B."/>
            <person name="Konkel Z."/>
            <person name="Slot J.C."/>
            <person name="Sakamoto Y."/>
            <person name="Steenwyk J.L."/>
            <person name="Rokas A."/>
            <person name="Carro J."/>
            <person name="Camarero S."/>
            <person name="Ferreira P."/>
            <person name="Molpeceres G."/>
            <person name="Ruiz-Duenas F.J."/>
            <person name="Serrano A."/>
            <person name="Henrissat B."/>
            <person name="Drula E."/>
            <person name="Hughes K.W."/>
            <person name="Mata J.L."/>
            <person name="Ishikawa N.K."/>
            <person name="Vargas-Isla R."/>
            <person name="Ushijima S."/>
            <person name="Smith C.A."/>
            <person name="Ahrendt S."/>
            <person name="Andreopoulos W."/>
            <person name="He G."/>
            <person name="Labutti K."/>
            <person name="Lipzen A."/>
            <person name="Ng V."/>
            <person name="Sandor L."/>
            <person name="Barry K."/>
            <person name="Martinez A.T."/>
            <person name="Xiao Y."/>
            <person name="Gibbons J.G."/>
            <person name="Terashima K."/>
            <person name="Hibbett D.S."/>
            <person name="Grigoriev I.V."/>
        </authorList>
    </citation>
    <scope>NUCLEOTIDE SEQUENCE</scope>
    <source>
        <strain evidence="1">TFB9207</strain>
    </source>
</reference>
<comment type="caution">
    <text evidence="1">The sequence shown here is derived from an EMBL/GenBank/DDBJ whole genome shotgun (WGS) entry which is preliminary data.</text>
</comment>
<sequence length="177" mass="20604">MQLKSYLELDPYTRPVWAYLADVILARRCAEKQKVTEELRVNPFLQLWKPQTRKLPKNLARMMKVAKKYGVELENAGLPREAMMEMPLWYHIGADPNKKQLNRSNTAKCLQENHKIFKVKEAIAMMQRLSEGEHYPESFCRCDACSHDKDELGCRNPHKCAMAAADRLSQLQAKWDP</sequence>
<gene>
    <name evidence="1" type="ORF">F5878DRAFT_496428</name>
</gene>